<dbReference type="RefSeq" id="XP_067067418.1">
    <property type="nucleotide sequence ID" value="XM_067210658.1"/>
</dbReference>
<dbReference type="VEuPathDB" id="CryptoDB:cand_004140"/>
<organism evidence="5 6">
    <name type="scientific">Cryptosporidium andersoni</name>
    <dbReference type="NCBI Taxonomy" id="117008"/>
    <lineage>
        <taxon>Eukaryota</taxon>
        <taxon>Sar</taxon>
        <taxon>Alveolata</taxon>
        <taxon>Apicomplexa</taxon>
        <taxon>Conoidasida</taxon>
        <taxon>Coccidia</taxon>
        <taxon>Eucoccidiorida</taxon>
        <taxon>Eimeriorina</taxon>
        <taxon>Cryptosporidiidae</taxon>
        <taxon>Cryptosporidium</taxon>
    </lineage>
</organism>
<evidence type="ECO:0000256" key="3">
    <source>
        <dbReference type="SAM" id="MobiDB-lite"/>
    </source>
</evidence>
<dbReference type="PANTHER" id="PTHR10758">
    <property type="entry name" value="26S PROTEASOME NON-ATPASE REGULATORY SUBUNIT 3/COP9 SIGNALOSOME COMPLEX SUBUNIT 3"/>
    <property type="match status" value="1"/>
</dbReference>
<name>A0A1J4MQ65_9CRYT</name>
<dbReference type="GO" id="GO:0042176">
    <property type="term" value="P:regulation of protein catabolic process"/>
    <property type="evidence" value="ECO:0007669"/>
    <property type="project" value="InterPro"/>
</dbReference>
<dbReference type="OrthoDB" id="1713558at2759"/>
<dbReference type="Proteomes" id="UP000186804">
    <property type="component" value="Unassembled WGS sequence"/>
</dbReference>
<evidence type="ECO:0000259" key="4">
    <source>
        <dbReference type="PROSITE" id="PS50250"/>
    </source>
</evidence>
<dbReference type="SMART" id="SM00088">
    <property type="entry name" value="PINT"/>
    <property type="match status" value="1"/>
</dbReference>
<comment type="caution">
    <text evidence="5">The sequence shown here is derived from an EMBL/GenBank/DDBJ whole genome shotgun (WGS) entry which is preliminary data.</text>
</comment>
<protein>
    <submittedName>
        <fullName evidence="5">PCI domain-containing protein</fullName>
    </submittedName>
</protein>
<dbReference type="Pfam" id="PF25573">
    <property type="entry name" value="TPR_PSMD3_N"/>
    <property type="match status" value="1"/>
</dbReference>
<evidence type="ECO:0000256" key="2">
    <source>
        <dbReference type="ARBA" id="ARBA00022942"/>
    </source>
</evidence>
<dbReference type="Pfam" id="PF08375">
    <property type="entry name" value="Rpn3_C"/>
    <property type="match status" value="1"/>
</dbReference>
<dbReference type="AlphaFoldDB" id="A0A1J4MQ65"/>
<proteinExistence type="inferred from homology"/>
<dbReference type="InterPro" id="IPR000717">
    <property type="entry name" value="PCI_dom"/>
</dbReference>
<dbReference type="EMBL" id="LRBS01000090">
    <property type="protein sequence ID" value="OII75148.1"/>
    <property type="molecule type" value="Genomic_DNA"/>
</dbReference>
<dbReference type="Pfam" id="PF01399">
    <property type="entry name" value="PCI"/>
    <property type="match status" value="1"/>
</dbReference>
<accession>A0A1J4MQ65</accession>
<dbReference type="GO" id="GO:0030234">
    <property type="term" value="F:enzyme regulator activity"/>
    <property type="evidence" value="ECO:0007669"/>
    <property type="project" value="InterPro"/>
</dbReference>
<evidence type="ECO:0000313" key="5">
    <source>
        <dbReference type="EMBL" id="OII75148.1"/>
    </source>
</evidence>
<feature type="domain" description="PCI" evidence="4">
    <location>
        <begin position="280"/>
        <end position="462"/>
    </location>
</feature>
<reference evidence="5 6" key="1">
    <citation type="submission" date="2016-10" db="EMBL/GenBank/DDBJ databases">
        <title>Reductive evolution of mitochondrial metabolism and differential evolution of invasion-related proteins in Cryptosporidium.</title>
        <authorList>
            <person name="Liu S."/>
            <person name="Roellig D.M."/>
            <person name="Guo Y."/>
            <person name="Li N."/>
            <person name="Frace M.A."/>
            <person name="Tang K."/>
            <person name="Zhang L."/>
            <person name="Feng Y."/>
            <person name="Xiao L."/>
        </authorList>
    </citation>
    <scope>NUCLEOTIDE SEQUENCE [LARGE SCALE GENOMIC DNA]</scope>
    <source>
        <strain evidence="5">30847</strain>
    </source>
</reference>
<feature type="region of interest" description="Disordered" evidence="3">
    <location>
        <begin position="494"/>
        <end position="516"/>
    </location>
</feature>
<gene>
    <name evidence="5" type="ORF">cand_004140</name>
</gene>
<dbReference type="SUPFAM" id="SSF46785">
    <property type="entry name" value="Winged helix' DNA-binding domain"/>
    <property type="match status" value="1"/>
</dbReference>
<dbReference type="GO" id="GO:0008541">
    <property type="term" value="C:proteasome regulatory particle, lid subcomplex"/>
    <property type="evidence" value="ECO:0007669"/>
    <property type="project" value="TreeGrafter"/>
</dbReference>
<sequence length="529" mass="59727">MTDSNVELKEDEQINGVVCNNRKLSDTKVLLLTSIDLIRRGVEIADNRLIGRALHSYAVLRRSCKLNNIILILNSINTLTEGPLGEDCRMILSILLNVVKSSNEDIDMKNTNTVDLIEDTDTKMEQLVNKLDISVYSNCLPECVTFLGSLALIHLLDSKIKSKIETLNTFDKQLTDSLELSVALYQFVRKFTHQSMDLLSAKTIFYYGRVNELCKKLGSIRNEILASYRIATLHHNLMTQATCLNLILRSYILENLYDLGLKALEKLTYPEQLSSNAQQARYLYYSGILYAIKLEYSKSYSCLTQAIRKAPHTKGKSGLSFALSSQKFAIVVQLLMGGIPERFIFNTSSLRRGLLPYLYLTQAVRSGDIRGFEAVIEKNRTIFENDRAMVLIQRLAHNVIRAGLRTICVSYSRIYLDDIADKLGWGNTDDIEGVVAKAILDKVIDARINDEMRSVEMIPQKDQYGSDVMLRSLHSRIAFCLLLRSDAIKAMEYPDVSTSTKPSDSDEEARRLSQEEIEAAVRGIDDGMI</sequence>
<keyword evidence="2" id="KW-0647">Proteasome</keyword>
<dbReference type="SMART" id="SM00753">
    <property type="entry name" value="PAM"/>
    <property type="match status" value="1"/>
</dbReference>
<keyword evidence="6" id="KW-1185">Reference proteome</keyword>
<evidence type="ECO:0000313" key="6">
    <source>
        <dbReference type="Proteomes" id="UP000186804"/>
    </source>
</evidence>
<dbReference type="GeneID" id="92364599"/>
<comment type="similarity">
    <text evidence="1">Belongs to the proteasome subunit S3 family.</text>
</comment>
<dbReference type="PROSITE" id="PS50250">
    <property type="entry name" value="PCI"/>
    <property type="match status" value="1"/>
</dbReference>
<dbReference type="PANTHER" id="PTHR10758:SF2">
    <property type="entry name" value="26S PROTEASOME NON-ATPASE REGULATORY SUBUNIT 3"/>
    <property type="match status" value="1"/>
</dbReference>
<dbReference type="InterPro" id="IPR013586">
    <property type="entry name" value="PSMD3_C"/>
</dbReference>
<dbReference type="InterPro" id="IPR057985">
    <property type="entry name" value="TPR_PSMD3_N"/>
</dbReference>
<dbReference type="Gene3D" id="1.25.40.570">
    <property type="match status" value="1"/>
</dbReference>
<evidence type="ECO:0000256" key="1">
    <source>
        <dbReference type="ARBA" id="ARBA00007912"/>
    </source>
</evidence>
<dbReference type="InterPro" id="IPR050756">
    <property type="entry name" value="CSN3"/>
</dbReference>
<dbReference type="GO" id="GO:0006511">
    <property type="term" value="P:ubiquitin-dependent protein catabolic process"/>
    <property type="evidence" value="ECO:0007669"/>
    <property type="project" value="TreeGrafter"/>
</dbReference>
<dbReference type="InterPro" id="IPR036390">
    <property type="entry name" value="WH_DNA-bd_sf"/>
</dbReference>